<organism evidence="1 2">
    <name type="scientific">Labrys miyagiensis</name>
    <dbReference type="NCBI Taxonomy" id="346912"/>
    <lineage>
        <taxon>Bacteria</taxon>
        <taxon>Pseudomonadati</taxon>
        <taxon>Pseudomonadota</taxon>
        <taxon>Alphaproteobacteria</taxon>
        <taxon>Hyphomicrobiales</taxon>
        <taxon>Xanthobacteraceae</taxon>
        <taxon>Labrys</taxon>
    </lineage>
</organism>
<evidence type="ECO:0000313" key="1">
    <source>
        <dbReference type="EMBL" id="GLS19198.1"/>
    </source>
</evidence>
<comment type="caution">
    <text evidence="1">The sequence shown here is derived from an EMBL/GenBank/DDBJ whole genome shotgun (WGS) entry which is preliminary data.</text>
</comment>
<name>A0ABQ6CFZ0_9HYPH</name>
<accession>A0ABQ6CFZ0</accession>
<proteinExistence type="predicted"/>
<evidence type="ECO:0000313" key="2">
    <source>
        <dbReference type="Proteomes" id="UP001156882"/>
    </source>
</evidence>
<keyword evidence="2" id="KW-1185">Reference proteome</keyword>
<gene>
    <name evidence="1" type="ORF">GCM10007874_22150</name>
</gene>
<protein>
    <submittedName>
        <fullName evidence="1">Uncharacterized protein</fullName>
    </submittedName>
</protein>
<reference evidence="2" key="1">
    <citation type="journal article" date="2019" name="Int. J. Syst. Evol. Microbiol.">
        <title>The Global Catalogue of Microorganisms (GCM) 10K type strain sequencing project: providing services to taxonomists for standard genome sequencing and annotation.</title>
        <authorList>
            <consortium name="The Broad Institute Genomics Platform"/>
            <consortium name="The Broad Institute Genome Sequencing Center for Infectious Disease"/>
            <person name="Wu L."/>
            <person name="Ma J."/>
        </authorList>
    </citation>
    <scope>NUCLEOTIDE SEQUENCE [LARGE SCALE GENOMIC DNA]</scope>
    <source>
        <strain evidence="2">NBRC 101365</strain>
    </source>
</reference>
<dbReference type="Proteomes" id="UP001156882">
    <property type="component" value="Unassembled WGS sequence"/>
</dbReference>
<dbReference type="EMBL" id="BSPC01000021">
    <property type="protein sequence ID" value="GLS19198.1"/>
    <property type="molecule type" value="Genomic_DNA"/>
</dbReference>
<sequence length="67" mass="7858">MYLRWFNREIRQAPWSRDLTNGKVQQQTVIALLSKEAFSAKTTAPIKQIQKTLSSQSLFDQPKHIRK</sequence>